<evidence type="ECO:0008006" key="12">
    <source>
        <dbReference type="Google" id="ProtNLM"/>
    </source>
</evidence>
<gene>
    <name evidence="10" type="ORF">SAMN02910343_00991</name>
</gene>
<reference evidence="10 11" key="1">
    <citation type="submission" date="2016-10" db="EMBL/GenBank/DDBJ databases">
        <authorList>
            <person name="de Groot N.N."/>
        </authorList>
    </citation>
    <scope>NUCLEOTIDE SEQUENCE [LARGE SCALE GENOMIC DNA]</scope>
    <source>
        <strain evidence="10 11">DSM 15230</strain>
    </source>
</reference>
<evidence type="ECO:0000313" key="10">
    <source>
        <dbReference type="EMBL" id="SDA50835.1"/>
    </source>
</evidence>
<evidence type="ECO:0000256" key="6">
    <source>
        <dbReference type="SAM" id="Coils"/>
    </source>
</evidence>
<keyword evidence="2" id="KW-0547">Nucleotide-binding</keyword>
<keyword evidence="3" id="KW-0378">Hydrolase</keyword>
<dbReference type="OrthoDB" id="9757917at2"/>
<dbReference type="CDD" id="cd18808">
    <property type="entry name" value="SF1_C_Upf1"/>
    <property type="match status" value="1"/>
</dbReference>
<dbReference type="GO" id="GO:0043139">
    <property type="term" value="F:5'-3' DNA helicase activity"/>
    <property type="evidence" value="ECO:0007669"/>
    <property type="project" value="TreeGrafter"/>
</dbReference>
<dbReference type="GeneID" id="87756018"/>
<evidence type="ECO:0000256" key="2">
    <source>
        <dbReference type="ARBA" id="ARBA00022741"/>
    </source>
</evidence>
<accession>A0A1G5W0V6</accession>
<feature type="domain" description="Restriction endonuclease type II-like" evidence="9">
    <location>
        <begin position="1393"/>
        <end position="1486"/>
    </location>
</feature>
<dbReference type="Pfam" id="PF13087">
    <property type="entry name" value="AAA_12"/>
    <property type="match status" value="1"/>
</dbReference>
<dbReference type="EMBL" id="FMXA01000011">
    <property type="protein sequence ID" value="SDA50835.1"/>
    <property type="molecule type" value="Genomic_DNA"/>
</dbReference>
<dbReference type="InterPro" id="IPR041679">
    <property type="entry name" value="DNA2/NAM7-like_C"/>
</dbReference>
<dbReference type="Gene3D" id="3.40.960.10">
    <property type="entry name" value="VSR Endonuclease"/>
    <property type="match status" value="1"/>
</dbReference>
<keyword evidence="6" id="KW-0175">Coiled coil</keyword>
<feature type="domain" description="DNA2/NAM7 helicase-like C-terminal" evidence="8">
    <location>
        <begin position="1176"/>
        <end position="1350"/>
    </location>
</feature>
<dbReference type="PANTHER" id="PTHR43788:SF8">
    <property type="entry name" value="DNA-BINDING PROTEIN SMUBP-2"/>
    <property type="match status" value="1"/>
</dbReference>
<protein>
    <recommendedName>
        <fullName evidence="12">AAA domain-containing protein</fullName>
    </recommendedName>
</protein>
<dbReference type="Pfam" id="PF18741">
    <property type="entry name" value="MTES_1575"/>
    <property type="match status" value="1"/>
</dbReference>
<keyword evidence="11" id="KW-1185">Reference proteome</keyword>
<sequence length="1544" mass="176326">MDKRNEVIAILKFLQELGNLRIKIVKDIQAEPWCLFLDRLPVRNDEITVNYRDRVDSGEENQSQVLVSVHNPALQEAPKPPENVCNWLDQNEWNNAKKKPEPKTEVVRKGNDGNPLRDQYGNYIYDKFTDNPKRVADYQGWIKDWEFWSKEEQELERVRELFRTLYTLYVQLKQESETLEFMIGNGILIDHTGQSVNHPILAKRVRIEFNSDSNIIAICDTDQKPELYTLLLSNLDMVRPGVVQDLQQRLDAEYYHPMDRIDTPAFLQATINSLCVDGRFVKMNEDIPQGTADKFFLQQRPVFFLRRRIDGLTKFIDTIVADIEEKGEFPASLANIAGANIAFPVTDYAEPTLEQGLAEVGGEDVDILLTKPANKEQLEIARQIGIHDAVLVQGPPGTGKTHTIANLMGHFLALGNSVLVTSHTPKALNVLKDKLPKSLQNLCVSILDDTNKDMESSIDGITEYISKHRTKELSNRAEQAQEERQSVIDKLAEVRKKIYTINFREHEPLTYNGEGVSPIKAAHLVNLHASELDYIPGKIKTGAPLPLSFEELTQLYQSNVQITADEEKELNYNLPDPAKLVSPEEFRGVLKRCDTLNRQIREAAKKIDAQIELISPNEGKIADGTVLKVTQADKVIRLRAAENKALSDLHKYLSNLSRVEDWMIIVAADGVRGAGPRQRWEKLCDAVLKTCNYADKSTDTIFGKNIAIDETLNLQELRKLLPVMKSLYAENGKIPWWKRLTNKKYEKATNGIHINGESMDTAEKCDTVLHFLELSDMRDECARYWNELMKETGVPAFEELDGGKEPERIARNITDKITHWLEWYSRDFQNLCALMKKSGMSPEDIFVHDDFDDDAKRIQKILTKFNALLPTLITIQKDAGELIKLKSRLDDIYLALEDASSLGSSLCTKLRDAGLAQDMTLYAELYYELRNLYQKYTVQYRRKKYLERLYSVAPIWANAIRDRVGDHGKSEILENIEEVWRVKQYSQMIADITAQPFDELQRQSVELSRNYREVTGKLAEYRAWYHLLQRIEKDATMNQNLQGWKLITKKIGRGTGKRAPRYRAEAKQLMTKCQKAVPAWIMTINSVLNNMVPGRNKFDVMIIDEASQADITSLPLMYLAKKIIIVGDDKQVSPMAVGLDIDKMDALVDMYIKDRIPNWSLYTGNTSLYDIAKTICQPLMLHEHFRCVPDIINFSNQLCYDGKIKPLRDTSNCKLLPAVVNYRTDGHRDGNSKTNAVEANTIVALIQSMIQLPEYKDKTIGVISLLGKEQADKIGTRLMDALDPAAIERHKIIWGDAAQFQGDERDVILLSMVDSNEASGPLKLKRPDTNDNFKRYNVAVSRARDQLFVVHSLDSGRDLKDGDIRKRLLEYAENPHALQQEYEQIERKAESPFEEAVAKSLVRKGYHVVQQWAVGSYRIDMVISDSQGRVALECDGERWHSGDAKIRADMERQTILERLGWRFLRLRGSEYYSNPEKAMERIFDNLAELGIQPTAGSIVKKQESTPLLNRVKQGCWKFMHPDMKAVGGGKDKMLLKSETFCDIF</sequence>
<dbReference type="SUPFAM" id="SSF52540">
    <property type="entry name" value="P-loop containing nucleoside triphosphate hydrolases"/>
    <property type="match status" value="1"/>
</dbReference>
<evidence type="ECO:0000259" key="7">
    <source>
        <dbReference type="Pfam" id="PF13086"/>
    </source>
</evidence>
<dbReference type="Proteomes" id="UP000199689">
    <property type="component" value="Unassembled WGS sequence"/>
</dbReference>
<dbReference type="PANTHER" id="PTHR43788">
    <property type="entry name" value="DNA2/NAM7 HELICASE FAMILY MEMBER"/>
    <property type="match status" value="1"/>
</dbReference>
<evidence type="ECO:0000256" key="4">
    <source>
        <dbReference type="ARBA" id="ARBA00022806"/>
    </source>
</evidence>
<dbReference type="InterPro" id="IPR049468">
    <property type="entry name" value="Restrct_endonuc-II-like_dom"/>
</dbReference>
<keyword evidence="4" id="KW-0347">Helicase</keyword>
<dbReference type="Pfam" id="PF13086">
    <property type="entry name" value="AAA_11"/>
    <property type="match status" value="2"/>
</dbReference>
<feature type="domain" description="DNA2/NAM7 helicase helicase" evidence="7">
    <location>
        <begin position="374"/>
        <end position="497"/>
    </location>
</feature>
<dbReference type="InterPro" id="IPR011335">
    <property type="entry name" value="Restrct_endonuc-II-like"/>
</dbReference>
<dbReference type="STRING" id="209880.SAMN02910343_00991"/>
<name>A0A1G5W0V6_9FIRM</name>
<dbReference type="InterPro" id="IPR047187">
    <property type="entry name" value="SF1_C_Upf1"/>
</dbReference>
<evidence type="ECO:0000256" key="1">
    <source>
        <dbReference type="ARBA" id="ARBA00007913"/>
    </source>
</evidence>
<evidence type="ECO:0000256" key="3">
    <source>
        <dbReference type="ARBA" id="ARBA00022801"/>
    </source>
</evidence>
<dbReference type="RefSeq" id="WP_159427846.1">
    <property type="nucleotide sequence ID" value="NZ_FMXA01000011.1"/>
</dbReference>
<comment type="similarity">
    <text evidence="1">Belongs to the DNA2/NAM7 helicase family.</text>
</comment>
<dbReference type="GO" id="GO:0005524">
    <property type="term" value="F:ATP binding"/>
    <property type="evidence" value="ECO:0007669"/>
    <property type="project" value="UniProtKB-KW"/>
</dbReference>
<proteinExistence type="inferred from homology"/>
<keyword evidence="5" id="KW-0067">ATP-binding</keyword>
<feature type="domain" description="DNA2/NAM7 helicase helicase" evidence="7">
    <location>
        <begin position="997"/>
        <end position="1135"/>
    </location>
</feature>
<evidence type="ECO:0000259" key="9">
    <source>
        <dbReference type="Pfam" id="PF18741"/>
    </source>
</evidence>
<evidence type="ECO:0000313" key="11">
    <source>
        <dbReference type="Proteomes" id="UP000199689"/>
    </source>
</evidence>
<dbReference type="InterPro" id="IPR041677">
    <property type="entry name" value="DNA2/NAM7_AAA_11"/>
</dbReference>
<evidence type="ECO:0000256" key="5">
    <source>
        <dbReference type="ARBA" id="ARBA00022840"/>
    </source>
</evidence>
<dbReference type="Gene3D" id="3.40.50.300">
    <property type="entry name" value="P-loop containing nucleotide triphosphate hydrolases"/>
    <property type="match status" value="3"/>
</dbReference>
<feature type="coiled-coil region" evidence="6">
    <location>
        <begin position="470"/>
        <end position="497"/>
    </location>
</feature>
<organism evidence="10 11">
    <name type="scientific">Allisonella histaminiformans</name>
    <dbReference type="NCBI Taxonomy" id="209880"/>
    <lineage>
        <taxon>Bacteria</taxon>
        <taxon>Bacillati</taxon>
        <taxon>Bacillota</taxon>
        <taxon>Negativicutes</taxon>
        <taxon>Veillonellales</taxon>
        <taxon>Veillonellaceae</taxon>
        <taxon>Allisonella</taxon>
    </lineage>
</organism>
<dbReference type="InterPro" id="IPR050534">
    <property type="entry name" value="Coronavir_polyprotein_1ab"/>
</dbReference>
<dbReference type="InterPro" id="IPR027417">
    <property type="entry name" value="P-loop_NTPase"/>
</dbReference>
<dbReference type="GO" id="GO:0016787">
    <property type="term" value="F:hydrolase activity"/>
    <property type="evidence" value="ECO:0007669"/>
    <property type="project" value="UniProtKB-KW"/>
</dbReference>
<dbReference type="SUPFAM" id="SSF52980">
    <property type="entry name" value="Restriction endonuclease-like"/>
    <property type="match status" value="1"/>
</dbReference>
<evidence type="ECO:0000259" key="8">
    <source>
        <dbReference type="Pfam" id="PF13087"/>
    </source>
</evidence>